<evidence type="ECO:0000256" key="7">
    <source>
        <dbReference type="ARBA" id="ARBA00018312"/>
    </source>
</evidence>
<evidence type="ECO:0000256" key="6">
    <source>
        <dbReference type="ARBA" id="ARBA00011883"/>
    </source>
</evidence>
<dbReference type="PANTHER" id="PTHR42995">
    <property type="entry name" value="ACETYL-COENZYME A CARBOXYLASE CARBOXYL TRANSFERASE SUBUNIT BETA, CHLOROPLASTIC"/>
    <property type="match status" value="1"/>
</dbReference>
<evidence type="ECO:0000256" key="12">
    <source>
        <dbReference type="ARBA" id="ARBA00022840"/>
    </source>
</evidence>
<evidence type="ECO:0000256" key="3">
    <source>
        <dbReference type="ARBA" id="ARBA00006276"/>
    </source>
</evidence>
<dbReference type="GO" id="GO:0006633">
    <property type="term" value="P:fatty acid biosynthetic process"/>
    <property type="evidence" value="ECO:0007669"/>
    <property type="project" value="UniProtKB-KW"/>
</dbReference>
<dbReference type="PROSITE" id="PS50980">
    <property type="entry name" value="COA_CT_NTER"/>
    <property type="match status" value="1"/>
</dbReference>
<comment type="similarity">
    <text evidence="4">In the N-terminal section; belongs to the AccD/PCCB family.</text>
</comment>
<evidence type="ECO:0000313" key="20">
    <source>
        <dbReference type="Proteomes" id="UP000019140"/>
    </source>
</evidence>
<evidence type="ECO:0000256" key="15">
    <source>
        <dbReference type="ARBA" id="ARBA00025280"/>
    </source>
</evidence>
<accession>W4M8T0</accession>
<dbReference type="GO" id="GO:0009317">
    <property type="term" value="C:acetyl-CoA carboxylase complex"/>
    <property type="evidence" value="ECO:0007669"/>
    <property type="project" value="InterPro"/>
</dbReference>
<gene>
    <name evidence="19" type="ORF">ETSY2_16095</name>
</gene>
<evidence type="ECO:0000256" key="10">
    <source>
        <dbReference type="ARBA" id="ARBA00022741"/>
    </source>
</evidence>
<keyword evidence="14" id="KW-0275">Fatty acid biosynthesis</keyword>
<evidence type="ECO:0000256" key="5">
    <source>
        <dbReference type="ARBA" id="ARBA00011664"/>
    </source>
</evidence>
<dbReference type="AlphaFoldDB" id="W4M8T0"/>
<dbReference type="HOGENOM" id="CLU_448119_0_0_7"/>
<evidence type="ECO:0000256" key="13">
    <source>
        <dbReference type="ARBA" id="ARBA00023098"/>
    </source>
</evidence>
<evidence type="ECO:0000256" key="16">
    <source>
        <dbReference type="ARBA" id="ARBA00049152"/>
    </source>
</evidence>
<evidence type="ECO:0000259" key="18">
    <source>
        <dbReference type="PROSITE" id="PS50989"/>
    </source>
</evidence>
<comment type="caution">
    <text evidence="19">The sequence shown here is derived from an EMBL/GenBank/DDBJ whole genome shotgun (WGS) entry which is preliminary data.</text>
</comment>
<dbReference type="InterPro" id="IPR011762">
    <property type="entry name" value="COA_CT_N"/>
</dbReference>
<dbReference type="Proteomes" id="UP000019140">
    <property type="component" value="Unassembled WGS sequence"/>
</dbReference>
<dbReference type="GO" id="GO:0016743">
    <property type="term" value="F:carboxyl- or carbamoyltransferase activity"/>
    <property type="evidence" value="ECO:0007669"/>
    <property type="project" value="InterPro"/>
</dbReference>
<name>W4M8T0_9BACT</name>
<dbReference type="EMBL" id="AZHX01000651">
    <property type="protein sequence ID" value="ETX06610.1"/>
    <property type="molecule type" value="Genomic_DNA"/>
</dbReference>
<keyword evidence="20" id="KW-1185">Reference proteome</keyword>
<evidence type="ECO:0000256" key="14">
    <source>
        <dbReference type="ARBA" id="ARBA00023160"/>
    </source>
</evidence>
<dbReference type="PROSITE" id="PS50989">
    <property type="entry name" value="COA_CT_CTER"/>
    <property type="match status" value="1"/>
</dbReference>
<keyword evidence="12" id="KW-0067">ATP-binding</keyword>
<dbReference type="PANTHER" id="PTHR42995:SF5">
    <property type="entry name" value="ACETYL-COENZYME A CARBOXYLASE CARBOXYL TRANSFERASE SUBUNIT BETA, CHLOROPLASTIC"/>
    <property type="match status" value="1"/>
</dbReference>
<dbReference type="InterPro" id="IPR034733">
    <property type="entry name" value="AcCoA_carboxyl_beta"/>
</dbReference>
<dbReference type="InterPro" id="IPR011763">
    <property type="entry name" value="COA_CT_C"/>
</dbReference>
<evidence type="ECO:0000313" key="19">
    <source>
        <dbReference type="EMBL" id="ETX06610.1"/>
    </source>
</evidence>
<dbReference type="Gene3D" id="3.90.226.10">
    <property type="entry name" value="2-enoyl-CoA Hydratase, Chain A, domain 1"/>
    <property type="match status" value="2"/>
</dbReference>
<proteinExistence type="inferred from homology"/>
<comment type="subcellular location">
    <subcellularLocation>
        <location evidence="2">Cytoplasm</location>
    </subcellularLocation>
</comment>
<dbReference type="EC" id="2.1.3.15" evidence="6"/>
<evidence type="ECO:0000256" key="4">
    <source>
        <dbReference type="ARBA" id="ARBA00010284"/>
    </source>
</evidence>
<sequence length="609" mass="66742">MLRKMKARDIYSCATSYDKMKSQQIIESLYTDFTPWEGLLDFDATIRAPNGKTIELRNDPAMIVGVANFQGMDVAIIAQQTPASAQERRARNYGLVQAHGYGLALCMMRYAERYGLTLHTFVDTVGGDPFEDSAADLQSWLIARCQARMLELKTRSVSAIIGQGGSGGAIALQLAHRRYMLALSTYSVIAPEGCAAILFRNVNEETISSALDILQPTAEHMLKYGIIDGIVDEPLLDDPDYQPQVLANLKETLLRASTELAEQNLEELQHDLHRNISRIGRVAEQQSWYRRGKGLTKRLLGFSRVSHTTTDPQIADIRRHIFGDPDCAPQACNTVKDADGHVVRQGCGHISSEDAFRQNWSACPACHRPNPLDPHTYADLLLDPDSFQEIYADLTLEHIDGWTDLHDYSSTRQKIEKQNLGKEALVIGHGTLFGDLHVAVALSNFGFMGGSMGAVVGEKFRACVQFACEHRLPLIAVTTTGGARMQEGTVSLAQMGKTTAAVLALRNAGLPYVTVLGHPTVGGVLASYASLGDFMIAESKATVSFAGDRVVKLTSAGRGLPPASMTSEFFAQHGGIHSVVKRHEIKSLIAGVLRMTPWYHDLKNLEDFA</sequence>
<dbReference type="Pfam" id="PF03255">
    <property type="entry name" value="ACCA"/>
    <property type="match status" value="1"/>
</dbReference>
<comment type="function">
    <text evidence="15">Component of the acetyl coenzyme A carboxylase (ACC) complex. Biotin carboxylase (BC) catalyzes the carboxylation of biotin on its carrier protein (BCCP) and then the CO(2) group is transferred by the transcarboxylase to acetyl-CoA to form malonyl-CoA.</text>
</comment>
<organism evidence="19 20">
    <name type="scientific">Candidatus Entotheonella gemina</name>
    <dbReference type="NCBI Taxonomy" id="1429439"/>
    <lineage>
        <taxon>Bacteria</taxon>
        <taxon>Pseudomonadati</taxon>
        <taxon>Nitrospinota/Tectimicrobiota group</taxon>
        <taxon>Candidatus Tectimicrobiota</taxon>
        <taxon>Candidatus Entotheonellia</taxon>
        <taxon>Candidatus Entotheonellales</taxon>
        <taxon>Candidatus Entotheonellaceae</taxon>
        <taxon>Candidatus Entotheonella</taxon>
    </lineage>
</organism>
<keyword evidence="9" id="KW-0808">Transferase</keyword>
<dbReference type="InterPro" id="IPR000438">
    <property type="entry name" value="Acetyl_CoA_COase_Trfase_b_su"/>
</dbReference>
<reference evidence="19 20" key="1">
    <citation type="journal article" date="2014" name="Nature">
        <title>An environmental bacterial taxon with a large and distinct metabolic repertoire.</title>
        <authorList>
            <person name="Wilson M.C."/>
            <person name="Mori T."/>
            <person name="Ruckert C."/>
            <person name="Uria A.R."/>
            <person name="Helf M.J."/>
            <person name="Takada K."/>
            <person name="Gernert C."/>
            <person name="Steffens U.A."/>
            <person name="Heycke N."/>
            <person name="Schmitt S."/>
            <person name="Rinke C."/>
            <person name="Helfrich E.J."/>
            <person name="Brachmann A.O."/>
            <person name="Gurgui C."/>
            <person name="Wakimoto T."/>
            <person name="Kracht M."/>
            <person name="Crusemann M."/>
            <person name="Hentschel U."/>
            <person name="Abe I."/>
            <person name="Matsunaga S."/>
            <person name="Kalinowski J."/>
            <person name="Takeyama H."/>
            <person name="Piel J."/>
        </authorList>
    </citation>
    <scope>NUCLEOTIDE SEQUENCE [LARGE SCALE GENOMIC DNA]</scope>
    <source>
        <strain evidence="20">TSY2</strain>
    </source>
</reference>
<comment type="similarity">
    <text evidence="3">In the C-terminal section; belongs to the AccA family.</text>
</comment>
<evidence type="ECO:0000256" key="9">
    <source>
        <dbReference type="ARBA" id="ARBA00022679"/>
    </source>
</evidence>
<keyword evidence="8" id="KW-0444">Lipid biosynthesis</keyword>
<dbReference type="GO" id="GO:0005524">
    <property type="term" value="F:ATP binding"/>
    <property type="evidence" value="ECO:0007669"/>
    <property type="project" value="UniProtKB-KW"/>
</dbReference>
<dbReference type="UniPathway" id="UPA00655">
    <property type="reaction ID" value="UER00711"/>
</dbReference>
<dbReference type="InterPro" id="IPR029045">
    <property type="entry name" value="ClpP/crotonase-like_dom_sf"/>
</dbReference>
<dbReference type="SUPFAM" id="SSF52096">
    <property type="entry name" value="ClpP/crotonase"/>
    <property type="match status" value="2"/>
</dbReference>
<evidence type="ECO:0000259" key="17">
    <source>
        <dbReference type="PROSITE" id="PS50980"/>
    </source>
</evidence>
<feature type="domain" description="CoA carboxyltransferase C-terminal" evidence="18">
    <location>
        <begin position="1"/>
        <end position="259"/>
    </location>
</feature>
<evidence type="ECO:0000256" key="11">
    <source>
        <dbReference type="ARBA" id="ARBA00022832"/>
    </source>
</evidence>
<evidence type="ECO:0000256" key="1">
    <source>
        <dbReference type="ARBA" id="ARBA00001947"/>
    </source>
</evidence>
<dbReference type="Pfam" id="PF01039">
    <property type="entry name" value="Carboxyl_trans"/>
    <property type="match status" value="1"/>
</dbReference>
<comment type="subunit">
    <text evidence="5">Acetyl-CoA carboxylase is a heterotetramer composed of biotin carboxyl carrier protein (AccB), biotin carboxylase (AccC) and two subunits of ACCase subunit beta/alpha.</text>
</comment>
<evidence type="ECO:0000256" key="2">
    <source>
        <dbReference type="ARBA" id="ARBA00004496"/>
    </source>
</evidence>
<dbReference type="PATRIC" id="fig|1429439.4.peg.2735"/>
<keyword evidence="13" id="KW-0443">Lipid metabolism</keyword>
<keyword evidence="11" id="KW-0276">Fatty acid metabolism</keyword>
<dbReference type="InterPro" id="IPR001095">
    <property type="entry name" value="Acetyl_CoA_COase_a_su"/>
</dbReference>
<comment type="cofactor">
    <cofactor evidence="1">
        <name>Zn(2+)</name>
        <dbReference type="ChEBI" id="CHEBI:29105"/>
    </cofactor>
</comment>
<keyword evidence="10" id="KW-0547">Nucleotide-binding</keyword>
<comment type="catalytic activity">
    <reaction evidence="16">
        <text>N(6)-carboxybiotinyl-L-lysyl-[protein] + acetyl-CoA = N(6)-biotinyl-L-lysyl-[protein] + malonyl-CoA</text>
        <dbReference type="Rhea" id="RHEA:54728"/>
        <dbReference type="Rhea" id="RHEA-COMP:10505"/>
        <dbReference type="Rhea" id="RHEA-COMP:10506"/>
        <dbReference type="ChEBI" id="CHEBI:57288"/>
        <dbReference type="ChEBI" id="CHEBI:57384"/>
        <dbReference type="ChEBI" id="CHEBI:83144"/>
        <dbReference type="ChEBI" id="CHEBI:83145"/>
        <dbReference type="EC" id="2.1.3.15"/>
    </reaction>
</comment>
<dbReference type="GO" id="GO:0003989">
    <property type="term" value="F:acetyl-CoA carboxylase activity"/>
    <property type="evidence" value="ECO:0007669"/>
    <property type="project" value="InterPro"/>
</dbReference>
<dbReference type="PRINTS" id="PR01070">
    <property type="entry name" value="ACCCTRFRASEB"/>
</dbReference>
<evidence type="ECO:0000256" key="8">
    <source>
        <dbReference type="ARBA" id="ARBA00022516"/>
    </source>
</evidence>
<dbReference type="GO" id="GO:2001295">
    <property type="term" value="P:malonyl-CoA biosynthetic process"/>
    <property type="evidence" value="ECO:0007669"/>
    <property type="project" value="UniProtKB-UniPathway"/>
</dbReference>
<feature type="domain" description="CoA carboxyltransferase N-terminal" evidence="17">
    <location>
        <begin position="340"/>
        <end position="609"/>
    </location>
</feature>
<protein>
    <recommendedName>
        <fullName evidence="7">Acetyl-coenzyme A carboxylase carboxyl transferase subunits beta/alpha</fullName>
        <ecNumber evidence="6">2.1.3.15</ecNumber>
    </recommendedName>
</protein>